<dbReference type="Pfam" id="PF00593">
    <property type="entry name" value="TonB_dep_Rec_b-barrel"/>
    <property type="match status" value="1"/>
</dbReference>
<feature type="signal peptide" evidence="14">
    <location>
        <begin position="1"/>
        <end position="25"/>
    </location>
</feature>
<keyword evidence="5 11" id="KW-0812">Transmembrane</keyword>
<comment type="similarity">
    <text evidence="11 13">Belongs to the TonB-dependent receptor family.</text>
</comment>
<keyword evidence="8 12" id="KW-0798">TonB box</keyword>
<evidence type="ECO:0000256" key="13">
    <source>
        <dbReference type="RuleBase" id="RU003357"/>
    </source>
</evidence>
<dbReference type="CDD" id="cd01347">
    <property type="entry name" value="ligand_gated_channel"/>
    <property type="match status" value="1"/>
</dbReference>
<evidence type="ECO:0000256" key="11">
    <source>
        <dbReference type="PROSITE-ProRule" id="PRU01360"/>
    </source>
</evidence>
<keyword evidence="17" id="KW-0675">Receptor</keyword>
<keyword evidence="7" id="KW-0406">Ion transport</keyword>
<name>A0A1Y1SB38_9GAMM</name>
<evidence type="ECO:0000259" key="16">
    <source>
        <dbReference type="Pfam" id="PF07715"/>
    </source>
</evidence>
<evidence type="ECO:0000256" key="9">
    <source>
        <dbReference type="ARBA" id="ARBA00023136"/>
    </source>
</evidence>
<feature type="short sequence motif" description="TonB box" evidence="12">
    <location>
        <begin position="55"/>
        <end position="61"/>
    </location>
</feature>
<keyword evidence="3 11" id="KW-1134">Transmembrane beta strand</keyword>
<evidence type="ECO:0000256" key="14">
    <source>
        <dbReference type="SAM" id="SignalP"/>
    </source>
</evidence>
<proteinExistence type="inferred from homology"/>
<dbReference type="SUPFAM" id="SSF56935">
    <property type="entry name" value="Porins"/>
    <property type="match status" value="1"/>
</dbReference>
<dbReference type="OrthoDB" id="9760494at2"/>
<protein>
    <submittedName>
        <fullName evidence="17">TonB-dependent receptor-like protein</fullName>
    </submittedName>
</protein>
<evidence type="ECO:0000313" key="18">
    <source>
        <dbReference type="Proteomes" id="UP000192342"/>
    </source>
</evidence>
<dbReference type="Gene3D" id="2.40.170.20">
    <property type="entry name" value="TonB-dependent receptor, beta-barrel domain"/>
    <property type="match status" value="1"/>
</dbReference>
<evidence type="ECO:0000313" key="17">
    <source>
        <dbReference type="EMBL" id="ORE85867.1"/>
    </source>
</evidence>
<sequence length="773" mass="84622">MTERERRLAPLAGLFAATILLPAHAESTPETYPDVIQLDAQHPDDDAADRTQLDTVIVLGEKLGRSLRETSTSVEVIGADDLNQRGKLNLQDVLEDTVNVSAGEEGGLSIRGIDQTGASGGAGAPLISVQVDGVTLDGVSQESALETLFDVQQIEVLRGAQSTSQGRNALAGAVVVKSKDPTWYPDLYALARYGSLNTWQLGVAGGGPLNDVLAMRVALSHDHSDGFITHEPDGADDFSAHDHSMVRLKLLYESLALAGFRSLLNYNRSRTDGQPDYNMEKGTAGTDMRRTSTVNTQTRDLVTSELVSWDNRYTFESGWTLSAISALMRTEQDYIRDFDGTEEQGGSNPLYNDGDNLTQEIRLSTSDNGRVQGMLGLYAGRFRTRNSTYSNDVRIPLSSQVAIPILADALELEVDFLSQERKDADNLAAFFEFDVEVLDWLTATVGLRYDRETLDARNRFATQRAEAFVVAPDGLVAVPLVGLTLESVLAALPGLDVRTLAVAAGVAPETNGFQGGKTSYSAWLPKLGLRAALGEHWSVFASYAEAYRAGGVDVDSTTGEAVGFDPEYTHNYELGVRWHWGQAVQLAANVFYVDWTDQQVPVPTGLFFVTQNAASSRLYGAEASLRWRFSPQWRVHLALATVDTKFIDYVDGENDYSGNRFVMAPERSANLGLVWEHPDGLMAALNVSHQSMAFTYPSNSSEDRSDARELVSLRIGYRRGQWAVYLTGRNLLDQDYITETYNFPNGYLGADSPRGYGAYGAPRTVSGTLEWQF</sequence>
<dbReference type="InterPro" id="IPR010916">
    <property type="entry name" value="TonB_box_CS"/>
</dbReference>
<evidence type="ECO:0000256" key="4">
    <source>
        <dbReference type="ARBA" id="ARBA00022496"/>
    </source>
</evidence>
<dbReference type="GO" id="GO:0009279">
    <property type="term" value="C:cell outer membrane"/>
    <property type="evidence" value="ECO:0007669"/>
    <property type="project" value="UniProtKB-SubCell"/>
</dbReference>
<dbReference type="Proteomes" id="UP000192342">
    <property type="component" value="Unassembled WGS sequence"/>
</dbReference>
<dbReference type="PANTHER" id="PTHR32552">
    <property type="entry name" value="FERRICHROME IRON RECEPTOR-RELATED"/>
    <property type="match status" value="1"/>
</dbReference>
<keyword evidence="6" id="KW-0408">Iron</keyword>
<comment type="subcellular location">
    <subcellularLocation>
        <location evidence="1 11">Cell outer membrane</location>
        <topology evidence="1 11">Multi-pass membrane protein</topology>
    </subcellularLocation>
</comment>
<evidence type="ECO:0000256" key="10">
    <source>
        <dbReference type="ARBA" id="ARBA00023237"/>
    </source>
</evidence>
<evidence type="ECO:0000256" key="12">
    <source>
        <dbReference type="PROSITE-ProRule" id="PRU10143"/>
    </source>
</evidence>
<evidence type="ECO:0000256" key="3">
    <source>
        <dbReference type="ARBA" id="ARBA00022452"/>
    </source>
</evidence>
<dbReference type="InterPro" id="IPR036942">
    <property type="entry name" value="Beta-barrel_TonB_sf"/>
</dbReference>
<organism evidence="17 18">
    <name type="scientific">Oceanococcus atlanticus</name>
    <dbReference type="NCBI Taxonomy" id="1317117"/>
    <lineage>
        <taxon>Bacteria</taxon>
        <taxon>Pseudomonadati</taxon>
        <taxon>Pseudomonadota</taxon>
        <taxon>Gammaproteobacteria</taxon>
        <taxon>Chromatiales</taxon>
        <taxon>Oceanococcaceae</taxon>
        <taxon>Oceanococcus</taxon>
    </lineage>
</organism>
<keyword evidence="2 11" id="KW-0813">Transport</keyword>
<evidence type="ECO:0000256" key="5">
    <source>
        <dbReference type="ARBA" id="ARBA00022692"/>
    </source>
</evidence>
<evidence type="ECO:0000259" key="15">
    <source>
        <dbReference type="Pfam" id="PF00593"/>
    </source>
</evidence>
<feature type="domain" description="TonB-dependent receptor-like beta-barrel" evidence="15">
    <location>
        <begin position="264"/>
        <end position="731"/>
    </location>
</feature>
<feature type="domain" description="TonB-dependent receptor plug" evidence="16">
    <location>
        <begin position="67"/>
        <end position="173"/>
    </location>
</feature>
<accession>A0A1Y1SB38</accession>
<keyword evidence="9 11" id="KW-0472">Membrane</keyword>
<dbReference type="InterPro" id="IPR039426">
    <property type="entry name" value="TonB-dep_rcpt-like"/>
</dbReference>
<dbReference type="InterPro" id="IPR000531">
    <property type="entry name" value="Beta-barrel_TonB"/>
</dbReference>
<keyword evidence="18" id="KW-1185">Reference proteome</keyword>
<dbReference type="RefSeq" id="WP_083561907.1">
    <property type="nucleotide sequence ID" value="NZ_AQQV01000003.1"/>
</dbReference>
<dbReference type="PROSITE" id="PS52016">
    <property type="entry name" value="TONB_DEPENDENT_REC_3"/>
    <property type="match status" value="1"/>
</dbReference>
<dbReference type="EMBL" id="AQQV01000003">
    <property type="protein sequence ID" value="ORE85867.1"/>
    <property type="molecule type" value="Genomic_DNA"/>
</dbReference>
<comment type="caution">
    <text evidence="17">The sequence shown here is derived from an EMBL/GenBank/DDBJ whole genome shotgun (WGS) entry which is preliminary data.</text>
</comment>
<keyword evidence="14" id="KW-0732">Signal</keyword>
<dbReference type="AlphaFoldDB" id="A0A1Y1SB38"/>
<evidence type="ECO:0000256" key="2">
    <source>
        <dbReference type="ARBA" id="ARBA00022448"/>
    </source>
</evidence>
<dbReference type="InterPro" id="IPR012910">
    <property type="entry name" value="Plug_dom"/>
</dbReference>
<evidence type="ECO:0000256" key="1">
    <source>
        <dbReference type="ARBA" id="ARBA00004571"/>
    </source>
</evidence>
<evidence type="ECO:0000256" key="6">
    <source>
        <dbReference type="ARBA" id="ARBA00023004"/>
    </source>
</evidence>
<keyword evidence="4" id="KW-0410">Iron transport</keyword>
<evidence type="ECO:0000256" key="7">
    <source>
        <dbReference type="ARBA" id="ARBA00023065"/>
    </source>
</evidence>
<evidence type="ECO:0000256" key="8">
    <source>
        <dbReference type="ARBA" id="ARBA00023077"/>
    </source>
</evidence>
<dbReference type="PROSITE" id="PS00430">
    <property type="entry name" value="TONB_DEPENDENT_REC_1"/>
    <property type="match status" value="1"/>
</dbReference>
<reference evidence="17 18" key="1">
    <citation type="submission" date="2013-04" db="EMBL/GenBank/DDBJ databases">
        <title>Oceanococcus atlanticus 22II-S10r2 Genome Sequencing.</title>
        <authorList>
            <person name="Lai Q."/>
            <person name="Li G."/>
            <person name="Shao Z."/>
        </authorList>
    </citation>
    <scope>NUCLEOTIDE SEQUENCE [LARGE SCALE GENOMIC DNA]</scope>
    <source>
        <strain evidence="17 18">22II-S10r2</strain>
    </source>
</reference>
<keyword evidence="10 11" id="KW-0998">Cell outer membrane</keyword>
<feature type="chain" id="PRO_5012530735" evidence="14">
    <location>
        <begin position="26"/>
        <end position="773"/>
    </location>
</feature>
<gene>
    <name evidence="17" type="ORF">ATO7_11258</name>
</gene>
<dbReference type="GO" id="GO:0006826">
    <property type="term" value="P:iron ion transport"/>
    <property type="evidence" value="ECO:0007669"/>
    <property type="project" value="UniProtKB-KW"/>
</dbReference>
<dbReference type="Pfam" id="PF07715">
    <property type="entry name" value="Plug"/>
    <property type="match status" value="1"/>
</dbReference>
<dbReference type="STRING" id="1317117.ATO7_11258"/>
<dbReference type="PANTHER" id="PTHR32552:SF81">
    <property type="entry name" value="TONB-DEPENDENT OUTER MEMBRANE RECEPTOR"/>
    <property type="match status" value="1"/>
</dbReference>